<organism evidence="1 2">
    <name type="scientific">Heliocybe sulcata</name>
    <dbReference type="NCBI Taxonomy" id="5364"/>
    <lineage>
        <taxon>Eukaryota</taxon>
        <taxon>Fungi</taxon>
        <taxon>Dikarya</taxon>
        <taxon>Basidiomycota</taxon>
        <taxon>Agaricomycotina</taxon>
        <taxon>Agaricomycetes</taxon>
        <taxon>Gloeophyllales</taxon>
        <taxon>Gloeophyllaceae</taxon>
        <taxon>Heliocybe</taxon>
    </lineage>
</organism>
<protein>
    <submittedName>
        <fullName evidence="1">Uncharacterized protein</fullName>
    </submittedName>
</protein>
<gene>
    <name evidence="1" type="ORF">OE88DRAFT_1263285</name>
</gene>
<proteinExistence type="predicted"/>
<dbReference type="EMBL" id="ML213507">
    <property type="protein sequence ID" value="TFK53599.1"/>
    <property type="molecule type" value="Genomic_DNA"/>
</dbReference>
<dbReference type="AlphaFoldDB" id="A0A5C3N717"/>
<evidence type="ECO:0000313" key="2">
    <source>
        <dbReference type="Proteomes" id="UP000305948"/>
    </source>
</evidence>
<dbReference type="Proteomes" id="UP000305948">
    <property type="component" value="Unassembled WGS sequence"/>
</dbReference>
<reference evidence="1 2" key="1">
    <citation type="journal article" date="2019" name="Nat. Ecol. Evol.">
        <title>Megaphylogeny resolves global patterns of mushroom evolution.</title>
        <authorList>
            <person name="Varga T."/>
            <person name="Krizsan K."/>
            <person name="Foldi C."/>
            <person name="Dima B."/>
            <person name="Sanchez-Garcia M."/>
            <person name="Sanchez-Ramirez S."/>
            <person name="Szollosi G.J."/>
            <person name="Szarkandi J.G."/>
            <person name="Papp V."/>
            <person name="Albert L."/>
            <person name="Andreopoulos W."/>
            <person name="Angelini C."/>
            <person name="Antonin V."/>
            <person name="Barry K.W."/>
            <person name="Bougher N.L."/>
            <person name="Buchanan P."/>
            <person name="Buyck B."/>
            <person name="Bense V."/>
            <person name="Catcheside P."/>
            <person name="Chovatia M."/>
            <person name="Cooper J."/>
            <person name="Damon W."/>
            <person name="Desjardin D."/>
            <person name="Finy P."/>
            <person name="Geml J."/>
            <person name="Haridas S."/>
            <person name="Hughes K."/>
            <person name="Justo A."/>
            <person name="Karasinski D."/>
            <person name="Kautmanova I."/>
            <person name="Kiss B."/>
            <person name="Kocsube S."/>
            <person name="Kotiranta H."/>
            <person name="LaButti K.M."/>
            <person name="Lechner B.E."/>
            <person name="Liimatainen K."/>
            <person name="Lipzen A."/>
            <person name="Lukacs Z."/>
            <person name="Mihaltcheva S."/>
            <person name="Morgado L.N."/>
            <person name="Niskanen T."/>
            <person name="Noordeloos M.E."/>
            <person name="Ohm R.A."/>
            <person name="Ortiz-Santana B."/>
            <person name="Ovrebo C."/>
            <person name="Racz N."/>
            <person name="Riley R."/>
            <person name="Savchenko A."/>
            <person name="Shiryaev A."/>
            <person name="Soop K."/>
            <person name="Spirin V."/>
            <person name="Szebenyi C."/>
            <person name="Tomsovsky M."/>
            <person name="Tulloss R.E."/>
            <person name="Uehling J."/>
            <person name="Grigoriev I.V."/>
            <person name="Vagvolgyi C."/>
            <person name="Papp T."/>
            <person name="Martin F.M."/>
            <person name="Miettinen O."/>
            <person name="Hibbett D.S."/>
            <person name="Nagy L.G."/>
        </authorList>
    </citation>
    <scope>NUCLEOTIDE SEQUENCE [LARGE SCALE GENOMIC DNA]</scope>
    <source>
        <strain evidence="1 2">OMC1185</strain>
    </source>
</reference>
<sequence>MLRPFSTPGWFEAIALPKSAGHGASAPGLLPSAPSVLTLSHMSELVDYWYMATDVSVLDMPSSPSPPSTAYNTLRLLLCSMGRLVGQQFLLEIIEVQMGEANNGTSPGPITIHRLQTIPRVLEVPLWGSPSICTGRGISLMIPSKNPHSYVREVMLYSLSVQEPDHALLFDYAFDYVNIVSRSSCSRVL</sequence>
<evidence type="ECO:0000313" key="1">
    <source>
        <dbReference type="EMBL" id="TFK53599.1"/>
    </source>
</evidence>
<accession>A0A5C3N717</accession>
<name>A0A5C3N717_9AGAM</name>
<keyword evidence="2" id="KW-1185">Reference proteome</keyword>